<dbReference type="InterPro" id="IPR020360">
    <property type="entry name" value="Uncharacterised_alr2393"/>
</dbReference>
<keyword evidence="1" id="KW-0812">Transmembrane</keyword>
<keyword evidence="1" id="KW-0472">Membrane</keyword>
<dbReference type="RefSeq" id="WP_268612839.1">
    <property type="nucleotide sequence ID" value="NZ_CP113797.1"/>
</dbReference>
<organism evidence="2 3">
    <name type="scientific">Thermocoleostomius sinensis A174</name>
    <dbReference type="NCBI Taxonomy" id="2016057"/>
    <lineage>
        <taxon>Bacteria</taxon>
        <taxon>Bacillati</taxon>
        <taxon>Cyanobacteriota</taxon>
        <taxon>Cyanophyceae</taxon>
        <taxon>Oculatellales</taxon>
        <taxon>Oculatellaceae</taxon>
        <taxon>Thermocoleostomius</taxon>
    </lineage>
</organism>
<evidence type="ECO:0000313" key="3">
    <source>
        <dbReference type="Proteomes" id="UP001163152"/>
    </source>
</evidence>
<keyword evidence="1" id="KW-1133">Transmembrane helix</keyword>
<feature type="transmembrane region" description="Helical" evidence="1">
    <location>
        <begin position="133"/>
        <end position="150"/>
    </location>
</feature>
<dbReference type="Proteomes" id="UP001163152">
    <property type="component" value="Chromosome"/>
</dbReference>
<gene>
    <name evidence="2" type="ORF">OXH18_11050</name>
</gene>
<evidence type="ECO:0000256" key="1">
    <source>
        <dbReference type="SAM" id="Phobius"/>
    </source>
</evidence>
<evidence type="ECO:0000313" key="2">
    <source>
        <dbReference type="EMBL" id="WAL62499.1"/>
    </source>
</evidence>
<feature type="transmembrane region" description="Helical" evidence="1">
    <location>
        <begin position="67"/>
        <end position="86"/>
    </location>
</feature>
<protein>
    <submittedName>
        <fullName evidence="2">DUF5357 family protein</fullName>
    </submittedName>
</protein>
<keyword evidence="3" id="KW-1185">Reference proteome</keyword>
<dbReference type="Pfam" id="PF17310">
    <property type="entry name" value="DUF5357"/>
    <property type="match status" value="1"/>
</dbReference>
<dbReference type="KEGG" id="tsin:OXH18_11050"/>
<proteinExistence type="predicted"/>
<feature type="transmembrane region" description="Helical" evidence="1">
    <location>
        <begin position="41"/>
        <end position="60"/>
    </location>
</feature>
<reference evidence="2" key="1">
    <citation type="submission" date="2022-12" db="EMBL/GenBank/DDBJ databases">
        <title>Polyphasic identification of a Novel Hot-Spring Cyanobacterium Ocullathermofonsia sinensis gen nov. sp. nov. and Genomic Insights on its Adaptations to the Thermal Habitat.</title>
        <authorList>
            <person name="Daroch M."/>
            <person name="Tang J."/>
            <person name="Jiang Y."/>
        </authorList>
    </citation>
    <scope>NUCLEOTIDE SEQUENCE</scope>
    <source>
        <strain evidence="2">PKUAC-SCTA174</strain>
    </source>
</reference>
<sequence>MKGFFNFLKKLFFIDLLATWLSSLSKRGNEQIKSIQSIRWFSWQVALSLSLLGWLVQFLIRSPMLRQFVTLYAWFFLIIGVDWFFLDDKDDKKKPQVPGLKLKINIGPWITGALICLALLSNRLFIRDIPTALVSWPIISVGVAWLPRILNPGLEPLLRVPKDAEVRQDLVILTLLGFLFSCWFQFHFLLQNLLARYPTVRGDDFSNSAFVVRVGPDLDFDDSPDSRGIDLLDTTEELIRQDLNGRSWIDVQRRLRDIPADIARFEAEAIETVYEDAPRAQESLFWRLNASFRDAIPGEVPPDDVLELQAVWSGPSSRPEGYILNKVCYIQRSPLAVAPNAPVGSGSAYVMNCNPVTSPFRRRDPQRNPDDIIE</sequence>
<feature type="transmembrane region" description="Helical" evidence="1">
    <location>
        <begin position="170"/>
        <end position="190"/>
    </location>
</feature>
<accession>A0A9E8ZFM3</accession>
<dbReference type="AlphaFoldDB" id="A0A9E8ZFM3"/>
<feature type="transmembrane region" description="Helical" evidence="1">
    <location>
        <begin position="106"/>
        <end position="126"/>
    </location>
</feature>
<name>A0A9E8ZFM3_9CYAN</name>
<dbReference type="EMBL" id="CP113797">
    <property type="protein sequence ID" value="WAL62499.1"/>
    <property type="molecule type" value="Genomic_DNA"/>
</dbReference>